<dbReference type="PANTHER" id="PTHR43610:SF1">
    <property type="entry name" value="N-ACETYLTRANSFERASE DOMAIN-CONTAINING PROTEIN"/>
    <property type="match status" value="1"/>
</dbReference>
<reference evidence="2 3" key="1">
    <citation type="submission" date="2024-03" db="EMBL/GenBank/DDBJ databases">
        <title>Sequence of Lycoming College Course Isolates.</title>
        <authorList>
            <person name="Plotts O."/>
            <person name="Newman J."/>
        </authorList>
    </citation>
    <scope>NUCLEOTIDE SEQUENCE [LARGE SCALE GENOMIC DNA]</scope>
    <source>
        <strain evidence="2 3">CJB-3</strain>
    </source>
</reference>
<comment type="caution">
    <text evidence="2">The sequence shown here is derived from an EMBL/GenBank/DDBJ whole genome shotgun (WGS) entry which is preliminary data.</text>
</comment>
<sequence>MENNILVGNYVRLEPLELFHLEGLTKAAAGNEQLFKWTVVPQEKNAMTRYIKTALEQRDRGTAMPFVIVGNEDGIIKGSTRFWNIAYWQWPEHTCGYGRIAPDVCEIGYTWLTGSATRTGINTEAKFLMLKYAFEHWKVWRVNFTTDVRNERSRAAIERLGAKFEGIIRAERMGADFTIRDSARFSIISDEWPDVKELLQGYMLMNN</sequence>
<protein>
    <submittedName>
        <fullName evidence="2">GNAT family protein</fullName>
        <ecNumber evidence="2">2.-.-.-</ecNumber>
    </submittedName>
</protein>
<proteinExistence type="predicted"/>
<dbReference type="Gene3D" id="3.40.630.30">
    <property type="match status" value="1"/>
</dbReference>
<dbReference type="Proteomes" id="UP001378956">
    <property type="component" value="Unassembled WGS sequence"/>
</dbReference>
<dbReference type="Pfam" id="PF13302">
    <property type="entry name" value="Acetyltransf_3"/>
    <property type="match status" value="1"/>
</dbReference>
<keyword evidence="3" id="KW-1185">Reference proteome</keyword>
<dbReference type="SUPFAM" id="SSF55729">
    <property type="entry name" value="Acyl-CoA N-acyltransferases (Nat)"/>
    <property type="match status" value="1"/>
</dbReference>
<dbReference type="InterPro" id="IPR016181">
    <property type="entry name" value="Acyl_CoA_acyltransferase"/>
</dbReference>
<keyword evidence="2" id="KW-0808">Transferase</keyword>
<organism evidence="2 3">
    <name type="scientific">Pedobacter panaciterrae</name>
    <dbReference type="NCBI Taxonomy" id="363849"/>
    <lineage>
        <taxon>Bacteria</taxon>
        <taxon>Pseudomonadati</taxon>
        <taxon>Bacteroidota</taxon>
        <taxon>Sphingobacteriia</taxon>
        <taxon>Sphingobacteriales</taxon>
        <taxon>Sphingobacteriaceae</taxon>
        <taxon>Pedobacter</taxon>
    </lineage>
</organism>
<dbReference type="EMBL" id="JBBEUB010000002">
    <property type="protein sequence ID" value="MEJ2902520.1"/>
    <property type="molecule type" value="Genomic_DNA"/>
</dbReference>
<name>A0ABU8NJW3_9SPHI</name>
<evidence type="ECO:0000259" key="1">
    <source>
        <dbReference type="Pfam" id="PF13302"/>
    </source>
</evidence>
<dbReference type="InterPro" id="IPR000182">
    <property type="entry name" value="GNAT_dom"/>
</dbReference>
<evidence type="ECO:0000313" key="2">
    <source>
        <dbReference type="EMBL" id="MEJ2902520.1"/>
    </source>
</evidence>
<evidence type="ECO:0000313" key="3">
    <source>
        <dbReference type="Proteomes" id="UP001378956"/>
    </source>
</evidence>
<dbReference type="EC" id="2.-.-.-" evidence="2"/>
<feature type="domain" description="N-acetyltransferase" evidence="1">
    <location>
        <begin position="12"/>
        <end position="163"/>
    </location>
</feature>
<dbReference type="RefSeq" id="WP_288879307.1">
    <property type="nucleotide sequence ID" value="NZ_CBFGNQ010000002.1"/>
</dbReference>
<gene>
    <name evidence="2" type="ORF">WAE58_08780</name>
</gene>
<accession>A0ABU8NJW3</accession>
<dbReference type="GO" id="GO:0016740">
    <property type="term" value="F:transferase activity"/>
    <property type="evidence" value="ECO:0007669"/>
    <property type="project" value="UniProtKB-KW"/>
</dbReference>
<dbReference type="PANTHER" id="PTHR43610">
    <property type="entry name" value="BLL6696 PROTEIN"/>
    <property type="match status" value="1"/>
</dbReference>